<keyword evidence="9" id="KW-0472">Membrane</keyword>
<keyword evidence="4 11" id="KW-0999">Mitochondrion inner membrane</keyword>
<dbReference type="PANTHER" id="PTHR11038">
    <property type="entry name" value="MITOCHONDRIAL IMPORT INNER MEMBRANE TRANSLOCASE SUBUNIT TIM10"/>
    <property type="match status" value="1"/>
</dbReference>
<dbReference type="GeneID" id="37005937"/>
<comment type="subunit">
    <text evidence="11">Heterohexamer.</text>
</comment>
<dbReference type="GO" id="GO:0045039">
    <property type="term" value="P:protein insertion into mitochondrial inner membrane"/>
    <property type="evidence" value="ECO:0007669"/>
    <property type="project" value="EnsemblFungi"/>
</dbReference>
<feature type="domain" description="Tim10-like" evidence="12">
    <location>
        <begin position="23"/>
        <end position="82"/>
    </location>
</feature>
<dbReference type="SUPFAM" id="SSF144122">
    <property type="entry name" value="Tim10-like"/>
    <property type="match status" value="1"/>
</dbReference>
<dbReference type="InterPro" id="IPR004217">
    <property type="entry name" value="Tim10-like"/>
</dbReference>
<evidence type="ECO:0000256" key="1">
    <source>
        <dbReference type="ARBA" id="ARBA00006720"/>
    </source>
</evidence>
<organism evidence="13 14">
    <name type="scientific">Candidozyma haemuli</name>
    <dbReference type="NCBI Taxonomy" id="45357"/>
    <lineage>
        <taxon>Eukaryota</taxon>
        <taxon>Fungi</taxon>
        <taxon>Dikarya</taxon>
        <taxon>Ascomycota</taxon>
        <taxon>Saccharomycotina</taxon>
        <taxon>Pichiomycetes</taxon>
        <taxon>Metschnikowiaceae</taxon>
        <taxon>Candidozyma</taxon>
    </lineage>
</organism>
<dbReference type="AlphaFoldDB" id="A0A2V1AV24"/>
<keyword evidence="2 11" id="KW-0813">Transport</keyword>
<evidence type="ECO:0000256" key="4">
    <source>
        <dbReference type="ARBA" id="ARBA00022792"/>
    </source>
</evidence>
<protein>
    <recommendedName>
        <fullName evidence="11">Mitochondrial import inner membrane translocase subunit</fullName>
    </recommendedName>
</protein>
<keyword evidence="8 11" id="KW-0496">Mitochondrion</keyword>
<comment type="function">
    <text evidence="11">Mitochondrial intermembrane chaperone that participates in the import and insertion of some multi-pass transmembrane proteins into the mitochondrial inner membrane. Also required for the transfer of beta-barrel precursors from the TOM complex to the sorting and assembly machinery (SAM complex) of the outer membrane. Acts as a chaperone-like protein that protects the hydrophobic precursors from aggregation and guide them through the mitochondrial intermembrane space.</text>
</comment>
<comment type="caution">
    <text evidence="13">The sequence shown here is derived from an EMBL/GenBank/DDBJ whole genome shotgun (WGS) entry which is preliminary data.</text>
</comment>
<evidence type="ECO:0000256" key="11">
    <source>
        <dbReference type="RuleBase" id="RU367043"/>
    </source>
</evidence>
<dbReference type="Proteomes" id="UP000244309">
    <property type="component" value="Unassembled WGS sequence"/>
</dbReference>
<evidence type="ECO:0000256" key="3">
    <source>
        <dbReference type="ARBA" id="ARBA00022723"/>
    </source>
</evidence>
<dbReference type="GO" id="GO:0008320">
    <property type="term" value="F:protein transmembrane transporter activity"/>
    <property type="evidence" value="ECO:0007669"/>
    <property type="project" value="EnsemblFungi"/>
</dbReference>
<reference evidence="13 14" key="1">
    <citation type="submission" date="2017-12" db="EMBL/GenBank/DDBJ databases">
        <title>Genome Sequence of a Multidrug-Resistant Candida haemulonii Isolate from a Patient with Chronic Leg Ulcers in Israel.</title>
        <authorList>
            <person name="Chow N.A."/>
            <person name="Gade L."/>
            <person name="Batra D."/>
            <person name="Rowe L.A."/>
            <person name="Ben-Ami R."/>
            <person name="Loparev V.N."/>
            <person name="Litvintseva A.P."/>
        </authorList>
    </citation>
    <scope>NUCLEOTIDE SEQUENCE [LARGE SCALE GENOMIC DNA]</scope>
    <source>
        <strain evidence="13 14">B11899</strain>
    </source>
</reference>
<dbReference type="VEuPathDB" id="FungiDB:CXQ85_000604"/>
<keyword evidence="14" id="KW-1185">Reference proteome</keyword>
<comment type="similarity">
    <text evidence="1 11">Belongs to the small Tim family.</text>
</comment>
<dbReference type="OrthoDB" id="274922at2759"/>
<dbReference type="GO" id="GO:0042719">
    <property type="term" value="C:mitochondrial intermembrane space chaperone complex"/>
    <property type="evidence" value="ECO:0007669"/>
    <property type="project" value="EnsemblFungi"/>
</dbReference>
<keyword evidence="11" id="KW-0143">Chaperone</keyword>
<dbReference type="GO" id="GO:0005543">
    <property type="term" value="F:phospholipid binding"/>
    <property type="evidence" value="ECO:0007669"/>
    <property type="project" value="EnsemblFungi"/>
</dbReference>
<evidence type="ECO:0000256" key="6">
    <source>
        <dbReference type="ARBA" id="ARBA00022927"/>
    </source>
</evidence>
<evidence type="ECO:0000256" key="9">
    <source>
        <dbReference type="ARBA" id="ARBA00023136"/>
    </source>
</evidence>
<dbReference type="InterPro" id="IPR035427">
    <property type="entry name" value="Tim10-like_dom_sf"/>
</dbReference>
<sequence>MSFFLGDTAQFSNVGVNPEKVKLAKIQFDAMSTTFNKVLQSCHKKCIAHEYGEGELNTGEASCLDRCVAKYVKANTLVGQSMKYNLVPEKMPEYQEVAARLVGSVNNNQ</sequence>
<dbReference type="PANTHER" id="PTHR11038:SF18">
    <property type="entry name" value="MITOCHONDRIAL IMPORT INNER MEMBRANE TRANSLOCASE SUBUNIT TIM12"/>
    <property type="match status" value="1"/>
</dbReference>
<dbReference type="GO" id="GO:0046872">
    <property type="term" value="F:metal ion binding"/>
    <property type="evidence" value="ECO:0007669"/>
    <property type="project" value="UniProtKB-KW"/>
</dbReference>
<evidence type="ECO:0000256" key="7">
    <source>
        <dbReference type="ARBA" id="ARBA00023010"/>
    </source>
</evidence>
<evidence type="ECO:0000313" key="14">
    <source>
        <dbReference type="Proteomes" id="UP000244309"/>
    </source>
</evidence>
<name>A0A2V1AV24_9ASCO</name>
<comment type="subcellular location">
    <subcellularLocation>
        <location evidence="11">Mitochondrion inner membrane</location>
        <topology evidence="11">Peripheral membrane protein</topology>
        <orientation evidence="11">Intermembrane side</orientation>
    </subcellularLocation>
</comment>
<evidence type="ECO:0000259" key="12">
    <source>
        <dbReference type="Pfam" id="PF02953"/>
    </source>
</evidence>
<evidence type="ECO:0000256" key="10">
    <source>
        <dbReference type="ARBA" id="ARBA00023157"/>
    </source>
</evidence>
<accession>A0A2V1AV24</accession>
<gene>
    <name evidence="13" type="ORF">CXQ85_000604</name>
</gene>
<comment type="domain">
    <text evidence="11">The twin CX3C motif contains 4 conserved Cys residues that form 2 disulfide bonds in the mitochondrial intermembrane space.</text>
</comment>
<dbReference type="RefSeq" id="XP_025342562.1">
    <property type="nucleotide sequence ID" value="XM_025484347.1"/>
</dbReference>
<evidence type="ECO:0000256" key="2">
    <source>
        <dbReference type="ARBA" id="ARBA00022448"/>
    </source>
</evidence>
<keyword evidence="7 11" id="KW-0811">Translocation</keyword>
<dbReference type="Gene3D" id="1.10.287.810">
    <property type="entry name" value="Mitochondrial import inner membrane translocase subunit tim13 like domains"/>
    <property type="match status" value="1"/>
</dbReference>
<keyword evidence="10 11" id="KW-1015">Disulfide bond</keyword>
<keyword evidence="6 11" id="KW-0653">Protein transport</keyword>
<dbReference type="Pfam" id="PF02953">
    <property type="entry name" value="zf-Tim10_DDP"/>
    <property type="match status" value="1"/>
</dbReference>
<keyword evidence="3" id="KW-0479">Metal-binding</keyword>
<proteinExistence type="inferred from homology"/>
<keyword evidence="5" id="KW-0862">Zinc</keyword>
<evidence type="ECO:0000256" key="5">
    <source>
        <dbReference type="ARBA" id="ARBA00022833"/>
    </source>
</evidence>
<evidence type="ECO:0000313" key="13">
    <source>
        <dbReference type="EMBL" id="PVH21622.1"/>
    </source>
</evidence>
<dbReference type="EMBL" id="PKFO01000005">
    <property type="protein sequence ID" value="PVH21622.1"/>
    <property type="molecule type" value="Genomic_DNA"/>
</dbReference>
<dbReference type="GO" id="GO:0042721">
    <property type="term" value="C:TIM22 mitochondrial import inner membrane insertion complex"/>
    <property type="evidence" value="ECO:0007669"/>
    <property type="project" value="EnsemblFungi"/>
</dbReference>
<evidence type="ECO:0000256" key="8">
    <source>
        <dbReference type="ARBA" id="ARBA00023128"/>
    </source>
</evidence>
<dbReference type="STRING" id="45357.A0A2V1AV24"/>